<proteinExistence type="predicted"/>
<reference evidence="2" key="1">
    <citation type="submission" date="2017-04" db="EMBL/GenBank/DDBJ databases">
        <title>Function of individual gut microbiota members based on whole genome sequencing of pure cultures obtained from chicken caecum.</title>
        <authorList>
            <person name="Medvecky M."/>
            <person name="Cejkova D."/>
            <person name="Polansky O."/>
            <person name="Karasova D."/>
            <person name="Kubasova T."/>
            <person name="Cizek A."/>
            <person name="Rychlik I."/>
        </authorList>
    </citation>
    <scope>NUCLEOTIDE SEQUENCE [LARGE SCALE GENOMIC DNA]</scope>
    <source>
        <strain evidence="2">An90</strain>
    </source>
</reference>
<dbReference type="RefSeq" id="WP_087403227.1">
    <property type="nucleotide sequence ID" value="NZ_NFHB01000009.1"/>
</dbReference>
<name>A0A1Y3QRB1_9BACT</name>
<dbReference type="EMBL" id="NFHB01000009">
    <property type="protein sequence ID" value="OUN02164.1"/>
    <property type="molecule type" value="Genomic_DNA"/>
</dbReference>
<evidence type="ECO:0000313" key="2">
    <source>
        <dbReference type="Proteomes" id="UP000195772"/>
    </source>
</evidence>
<gene>
    <name evidence="1" type="ORF">B5G41_12430</name>
</gene>
<evidence type="ECO:0000313" key="1">
    <source>
        <dbReference type="EMBL" id="OUN02164.1"/>
    </source>
</evidence>
<sequence length="166" mass="18123">MKLPYKYRGAVLLASLTVVLPWAAWRFALGDTFGTWCECRRLCVQLAAMAPAPAPGERVAAVVQGSELVFSGLLLDTVRQAADSVGVQVTGYEPLVTLARDGLAVHTAQLTLAGGYAPLLRVVGELERTLPRCRLRSLGWQSSADRRTRCLQLTLTLYIQQVVLKK</sequence>
<accession>A0A1Y3QRB1</accession>
<comment type="caution">
    <text evidence="1">The sequence shown here is derived from an EMBL/GenBank/DDBJ whole genome shotgun (WGS) entry which is preliminary data.</text>
</comment>
<organism evidence="1 2">
    <name type="scientific">Alistipes onderdonkii</name>
    <dbReference type="NCBI Taxonomy" id="328813"/>
    <lineage>
        <taxon>Bacteria</taxon>
        <taxon>Pseudomonadati</taxon>
        <taxon>Bacteroidota</taxon>
        <taxon>Bacteroidia</taxon>
        <taxon>Bacteroidales</taxon>
        <taxon>Rikenellaceae</taxon>
        <taxon>Alistipes</taxon>
    </lineage>
</organism>
<dbReference type="OrthoDB" id="1007655at2"/>
<protein>
    <submittedName>
        <fullName evidence="1">Uncharacterized protein</fullName>
    </submittedName>
</protein>
<dbReference type="AlphaFoldDB" id="A0A1Y3QRB1"/>
<dbReference type="Proteomes" id="UP000195772">
    <property type="component" value="Unassembled WGS sequence"/>
</dbReference>